<comment type="caution">
    <text evidence="1">The sequence shown here is derived from an EMBL/GenBank/DDBJ whole genome shotgun (WGS) entry which is preliminary data.</text>
</comment>
<protein>
    <recommendedName>
        <fullName evidence="3">PIN domain-containing protein</fullName>
    </recommendedName>
</protein>
<organism evidence="1 2">
    <name type="scientific">Brenneria populi</name>
    <dbReference type="NCBI Taxonomy" id="1505588"/>
    <lineage>
        <taxon>Bacteria</taxon>
        <taxon>Pseudomonadati</taxon>
        <taxon>Pseudomonadota</taxon>
        <taxon>Gammaproteobacteria</taxon>
        <taxon>Enterobacterales</taxon>
        <taxon>Pectobacteriaceae</taxon>
        <taxon>Brenneria</taxon>
    </lineage>
</organism>
<sequence>MKIYLDHNIIIYLRNGNADELSRKIDDLKSNGNIFLFSPAHLEEIAVSYKRYNVNKKIIDRDISFLTDLCGNNSLRPNTRESVAVGTEYPIECFQRVIRYYDRNDEAEMIDREVIVDANDNPAGSPQEMNNILPEDVLEHAHYKERLLCSLVINKYISQEDSIKYFNSWHFDQSPPKIIRDRFCVLEHSINLIANWLEKLGYYREKETKYRSRLHDVSHIIYGRYSDIFVSNDSKLVKKAQAIYAFLGVETKVMLMQQFLDDPKL</sequence>
<dbReference type="RefSeq" id="WP_327618156.1">
    <property type="nucleotide sequence ID" value="NZ_JAYWTM010000007.1"/>
</dbReference>
<dbReference type="EMBL" id="JAYWTM010000007">
    <property type="protein sequence ID" value="MEC5343181.1"/>
    <property type="molecule type" value="Genomic_DNA"/>
</dbReference>
<name>A0ABU6JS09_9GAMM</name>
<evidence type="ECO:0000313" key="2">
    <source>
        <dbReference type="Proteomes" id="UP001309705"/>
    </source>
</evidence>
<evidence type="ECO:0008006" key="3">
    <source>
        <dbReference type="Google" id="ProtNLM"/>
    </source>
</evidence>
<reference evidence="1 2" key="1">
    <citation type="journal article" date="2017" name="Int. J. Syst. Evol. Microbiol.">
        <title>Brenneria populi subsp. brevivirga subsp. nov. isolated from symptomatic bark of Populus x euramericana canker, and description of Brenneria populi subsp. populi subsp. nov.</title>
        <authorList>
            <person name="Zheng M.H."/>
            <person name="Piao C.G."/>
            <person name="Xue H."/>
            <person name="Guo M.W."/>
            <person name="Li Y."/>
        </authorList>
    </citation>
    <scope>NUCLEOTIDE SEQUENCE [LARGE SCALE GENOMIC DNA]</scope>
    <source>
        <strain evidence="1 2">D9-5</strain>
    </source>
</reference>
<keyword evidence="2" id="KW-1185">Reference proteome</keyword>
<accession>A0ABU6JS09</accession>
<gene>
    <name evidence="1" type="ORF">VSX58_11315</name>
</gene>
<proteinExistence type="predicted"/>
<dbReference type="Proteomes" id="UP001309705">
    <property type="component" value="Unassembled WGS sequence"/>
</dbReference>
<evidence type="ECO:0000313" key="1">
    <source>
        <dbReference type="EMBL" id="MEC5343181.1"/>
    </source>
</evidence>